<sequence>MRHLPLLLCAAFVSTAATFATPALADEAYVEGTGGVIWNRGDTNAVAGAAVGYDVDLGERFFVGAEGLAEKTLADDTRVVWGVGGRVGARVLPGAKLYAAANWQTKDCRECGSAVGLSTGWEQDLNEQVYAKLEYKHVLIGDGEPDADMVAVGLGYKF</sequence>
<reference evidence="4 5" key="1">
    <citation type="submission" date="2024-09" db="EMBL/GenBank/DDBJ databases">
        <authorList>
            <person name="Sun Q."/>
            <person name="Mori K."/>
        </authorList>
    </citation>
    <scope>NUCLEOTIDE SEQUENCE [LARGE SCALE GENOMIC DNA]</scope>
    <source>
        <strain evidence="4 5">CICC 11035S</strain>
    </source>
</reference>
<dbReference type="RefSeq" id="WP_267222384.1">
    <property type="nucleotide sequence ID" value="NZ_JAPCWC010000015.1"/>
</dbReference>
<dbReference type="InterPro" id="IPR011250">
    <property type="entry name" value="OMP/PagP_B-barrel"/>
</dbReference>
<organism evidence="4 5">
    <name type="scientific">Novosphingobium clariflavum</name>
    <dbReference type="NCBI Taxonomy" id="2029884"/>
    <lineage>
        <taxon>Bacteria</taxon>
        <taxon>Pseudomonadati</taxon>
        <taxon>Pseudomonadota</taxon>
        <taxon>Alphaproteobacteria</taxon>
        <taxon>Sphingomonadales</taxon>
        <taxon>Sphingomonadaceae</taxon>
        <taxon>Novosphingobium</taxon>
    </lineage>
</organism>
<proteinExistence type="predicted"/>
<evidence type="ECO:0000313" key="5">
    <source>
        <dbReference type="Proteomes" id="UP001589858"/>
    </source>
</evidence>
<evidence type="ECO:0000256" key="1">
    <source>
        <dbReference type="ARBA" id="ARBA00022729"/>
    </source>
</evidence>
<dbReference type="Proteomes" id="UP001589858">
    <property type="component" value="Unassembled WGS sequence"/>
</dbReference>
<feature type="domain" description="Outer membrane protein beta-barrel" evidence="3">
    <location>
        <begin position="15"/>
        <end position="158"/>
    </location>
</feature>
<keyword evidence="5" id="KW-1185">Reference proteome</keyword>
<keyword evidence="1 2" id="KW-0732">Signal</keyword>
<dbReference type="InterPro" id="IPR027385">
    <property type="entry name" value="Beta-barrel_OMP"/>
</dbReference>
<dbReference type="Pfam" id="PF13505">
    <property type="entry name" value="OMP_b-brl"/>
    <property type="match status" value="1"/>
</dbReference>
<feature type="signal peptide" evidence="2">
    <location>
        <begin position="1"/>
        <end position="25"/>
    </location>
</feature>
<name>A0ABV6SBR3_9SPHN</name>
<dbReference type="EMBL" id="JBHLTM010000050">
    <property type="protein sequence ID" value="MFC0685513.1"/>
    <property type="molecule type" value="Genomic_DNA"/>
</dbReference>
<gene>
    <name evidence="4" type="ORF">ACFFF8_12985</name>
</gene>
<evidence type="ECO:0000313" key="4">
    <source>
        <dbReference type="EMBL" id="MFC0685513.1"/>
    </source>
</evidence>
<comment type="caution">
    <text evidence="4">The sequence shown here is derived from an EMBL/GenBank/DDBJ whole genome shotgun (WGS) entry which is preliminary data.</text>
</comment>
<feature type="chain" id="PRO_5047341631" evidence="2">
    <location>
        <begin position="26"/>
        <end position="158"/>
    </location>
</feature>
<dbReference type="SUPFAM" id="SSF56925">
    <property type="entry name" value="OMPA-like"/>
    <property type="match status" value="1"/>
</dbReference>
<evidence type="ECO:0000256" key="2">
    <source>
        <dbReference type="SAM" id="SignalP"/>
    </source>
</evidence>
<accession>A0ABV6SBR3</accession>
<evidence type="ECO:0000259" key="3">
    <source>
        <dbReference type="Pfam" id="PF13505"/>
    </source>
</evidence>
<protein>
    <submittedName>
        <fullName evidence="4">Outer membrane beta-barrel protein</fullName>
    </submittedName>
</protein>